<evidence type="ECO:0000313" key="2">
    <source>
        <dbReference type="EMBL" id="KAG8180220.1"/>
    </source>
</evidence>
<dbReference type="EMBL" id="JAFNEN010000575">
    <property type="protein sequence ID" value="KAG8180220.1"/>
    <property type="molecule type" value="Genomic_DNA"/>
</dbReference>
<dbReference type="AlphaFoldDB" id="A0AAV6U8C7"/>
<proteinExistence type="predicted"/>
<organism evidence="2 3">
    <name type="scientific">Oedothorax gibbosus</name>
    <dbReference type="NCBI Taxonomy" id="931172"/>
    <lineage>
        <taxon>Eukaryota</taxon>
        <taxon>Metazoa</taxon>
        <taxon>Ecdysozoa</taxon>
        <taxon>Arthropoda</taxon>
        <taxon>Chelicerata</taxon>
        <taxon>Arachnida</taxon>
        <taxon>Araneae</taxon>
        <taxon>Araneomorphae</taxon>
        <taxon>Entelegynae</taxon>
        <taxon>Araneoidea</taxon>
        <taxon>Linyphiidae</taxon>
        <taxon>Erigoninae</taxon>
        <taxon>Oedothorax</taxon>
    </lineage>
</organism>
<feature type="region of interest" description="Disordered" evidence="1">
    <location>
        <begin position="1"/>
        <end position="29"/>
    </location>
</feature>
<evidence type="ECO:0000313" key="3">
    <source>
        <dbReference type="Proteomes" id="UP000827092"/>
    </source>
</evidence>
<name>A0AAV6U8C7_9ARAC</name>
<gene>
    <name evidence="2" type="ORF">JTE90_016496</name>
</gene>
<dbReference type="Proteomes" id="UP000827092">
    <property type="component" value="Unassembled WGS sequence"/>
</dbReference>
<accession>A0AAV6U8C7</accession>
<protein>
    <submittedName>
        <fullName evidence="2">Uncharacterized protein</fullName>
    </submittedName>
</protein>
<sequence>MSRKRSSIKKGSNVKEEGSMKKASHVKKKGSVKWASFFKEKRKQKETEVLHWFFRVKEKEELKSLRLVPKSTKSHGPSAFRQNRARSTRTKCLCGTEMFPIGPCPNNVKIKESDKLQSSRNVENLLFSQLPVKTSCFQSLQNGAFCFQDFQFQASLIRNPLQSFALPKFAV</sequence>
<reference evidence="2 3" key="1">
    <citation type="journal article" date="2022" name="Nat. Ecol. Evol.">
        <title>A masculinizing supergene underlies an exaggerated male reproductive morph in a spider.</title>
        <authorList>
            <person name="Hendrickx F."/>
            <person name="De Corte Z."/>
            <person name="Sonet G."/>
            <person name="Van Belleghem S.M."/>
            <person name="Kostlbacher S."/>
            <person name="Vangestel C."/>
        </authorList>
    </citation>
    <scope>NUCLEOTIDE SEQUENCE [LARGE SCALE GENOMIC DNA]</scope>
    <source>
        <strain evidence="2">W744_W776</strain>
    </source>
</reference>
<evidence type="ECO:0000256" key="1">
    <source>
        <dbReference type="SAM" id="MobiDB-lite"/>
    </source>
</evidence>
<comment type="caution">
    <text evidence="2">The sequence shown here is derived from an EMBL/GenBank/DDBJ whole genome shotgun (WGS) entry which is preliminary data.</text>
</comment>
<keyword evidence="3" id="KW-1185">Reference proteome</keyword>